<protein>
    <submittedName>
        <fullName evidence="10">Putative transport protein MmpL8</fullName>
    </submittedName>
</protein>
<dbReference type="RefSeq" id="WP_163759094.1">
    <property type="nucleotide sequence ID" value="NZ_BLKW01000004.1"/>
</dbReference>
<evidence type="ECO:0000313" key="11">
    <source>
        <dbReference type="Proteomes" id="UP000465361"/>
    </source>
</evidence>
<dbReference type="Pfam" id="PF03176">
    <property type="entry name" value="MMPL"/>
    <property type="match status" value="2"/>
</dbReference>
<organism evidence="10 11">
    <name type="scientific">Mycobacterium botniense</name>
    <dbReference type="NCBI Taxonomy" id="84962"/>
    <lineage>
        <taxon>Bacteria</taxon>
        <taxon>Bacillati</taxon>
        <taxon>Actinomycetota</taxon>
        <taxon>Actinomycetes</taxon>
        <taxon>Mycobacteriales</taxon>
        <taxon>Mycobacteriaceae</taxon>
        <taxon>Mycobacterium</taxon>
    </lineage>
</organism>
<evidence type="ECO:0000259" key="9">
    <source>
        <dbReference type="PROSITE" id="PS50156"/>
    </source>
</evidence>
<dbReference type="Proteomes" id="UP000465361">
    <property type="component" value="Unassembled WGS sequence"/>
</dbReference>
<dbReference type="PANTHER" id="PTHR33406">
    <property type="entry name" value="MEMBRANE PROTEIN MJ1562-RELATED"/>
    <property type="match status" value="1"/>
</dbReference>
<feature type="transmembrane region" description="Helical" evidence="8">
    <location>
        <begin position="884"/>
        <end position="904"/>
    </location>
</feature>
<dbReference type="FunFam" id="1.20.1640.10:FF:000020">
    <property type="entry name" value="Transmembrane transport protein MmpL10"/>
    <property type="match status" value="1"/>
</dbReference>
<dbReference type="InterPro" id="IPR000731">
    <property type="entry name" value="SSD"/>
</dbReference>
<evidence type="ECO:0000256" key="4">
    <source>
        <dbReference type="ARBA" id="ARBA00022692"/>
    </source>
</evidence>
<evidence type="ECO:0000256" key="6">
    <source>
        <dbReference type="ARBA" id="ARBA00023136"/>
    </source>
</evidence>
<feature type="transmembrane region" description="Helical" evidence="8">
    <location>
        <begin position="293"/>
        <end position="316"/>
    </location>
</feature>
<reference evidence="10 11" key="1">
    <citation type="journal article" date="2019" name="Emerg. Microbes Infect.">
        <title>Comprehensive subspecies identification of 175 nontuberculous mycobacteria species based on 7547 genomic profiles.</title>
        <authorList>
            <person name="Matsumoto Y."/>
            <person name="Kinjo T."/>
            <person name="Motooka D."/>
            <person name="Nabeya D."/>
            <person name="Jung N."/>
            <person name="Uechi K."/>
            <person name="Horii T."/>
            <person name="Iida T."/>
            <person name="Fujita J."/>
            <person name="Nakamura S."/>
        </authorList>
    </citation>
    <scope>NUCLEOTIDE SEQUENCE [LARGE SCALE GENOMIC DNA]</scope>
    <source>
        <strain evidence="10 11">JCM 17322</strain>
    </source>
</reference>
<evidence type="ECO:0000256" key="2">
    <source>
        <dbReference type="ARBA" id="ARBA00010157"/>
    </source>
</evidence>
<keyword evidence="11" id="KW-1185">Reference proteome</keyword>
<name>A0A7I9Y1T4_9MYCO</name>
<dbReference type="InterPro" id="IPR050545">
    <property type="entry name" value="Mycobact_MmpL"/>
</dbReference>
<comment type="similarity">
    <text evidence="2">Belongs to the resistance-nodulation-cell division (RND) (TC 2.A.6) family. MmpL subfamily.</text>
</comment>
<feature type="transmembrane region" description="Helical" evidence="8">
    <location>
        <begin position="925"/>
        <end position="951"/>
    </location>
</feature>
<gene>
    <name evidence="10" type="primary">mmpL8</name>
    <name evidence="10" type="ORF">MBOT_34010</name>
</gene>
<sequence length="1027" mass="109748">MTTREAAAGGAFGRLGNYVVRWPLVVIGFWVALAAGLSLTLPSVTQMARERTVAVLPPDAPTLVTAQQMTAAFHESGVESLLLVVLADEKGLSPADENVYRTLVNKLRQDSRDVVMLQDFVNTPPLREAMTSKDHKAWYLPIGIAGLLNSPQFRDAYPRVVDIVKHTVAGSTLSAYLTGPAATATDLIVVGERDLHLIENATAVMVLIILLIIYRNPITMLAPLITIGISLVTAQAIVAGAAQMGLGISNEAIILMSAIMAGAGIDYAVFLISRYHDYVRLGVDSNQAVRKALASIGKVIAASAATVAVTFLGMIFSRLTAFQTIGPALAISIAVAFLAAVTFLPALLVLAGPRGWVKPRRDLTTRFWRRSGIRIVRRPAVHLVASLLVLAALAGCVSLARFNYDDRATLPRSVESTVGYAAMERHFPVNSTIPQYLLIRSPHDLRTPQALADLEQMAARISQIPDIASVRGITRPTGEPLQQASLTYQAGEVGSKLNDASGMITGHTGDLNQLANGANALADNIANLRSGISQAIPSIRGVVNALTNVQNQFGSGATLKQLDDAANLISKMHALGFALAMDVSNVANTFDWVPPVLRALDASPICDADPSCSTSRSQFHWLINARDNGTLNQMADLAKQLQSTPDPQNLQSALDGLRDALDTTTKTLNAAGVNQSGDVEPRLTTLQQSADTLADATRRLSGGVQALVEQMKHMGVGLADASAFLRAMKYDAATPSMAGFYIPPQVLTRDEFKKAAQVFVSPDGHVVRYLIQTKLNPFSTAALDQINAITRTAREAQPNTALADASISVGGLSAGLRDTREYYNHDFRLIVVVTIIVVFLILITLLRAIVAPLYLIASVVISYLSALGIGVIMFQFVLGQQLHWSVPGLTFIILVAVGADYNMLLISRIRDESAHSVRSGVIRTVGSTGGVITAAGVIFAATMFGLLFAGISTMVQAGFVMGVGLLLDTFLVRTITIPAIASLVGRANWWPSRTVSQPKRRSKPATRTTAPQAEPLSEHDTTQPQLV</sequence>
<evidence type="ECO:0000256" key="8">
    <source>
        <dbReference type="SAM" id="Phobius"/>
    </source>
</evidence>
<dbReference type="AlphaFoldDB" id="A0A7I9Y1T4"/>
<dbReference type="Gene3D" id="1.20.1640.10">
    <property type="entry name" value="Multidrug efflux transporter AcrB transmembrane domain"/>
    <property type="match status" value="2"/>
</dbReference>
<dbReference type="PANTHER" id="PTHR33406:SF6">
    <property type="entry name" value="MEMBRANE PROTEIN YDGH-RELATED"/>
    <property type="match status" value="1"/>
</dbReference>
<evidence type="ECO:0000256" key="5">
    <source>
        <dbReference type="ARBA" id="ARBA00022989"/>
    </source>
</evidence>
<accession>A0A7I9Y1T4</accession>
<dbReference type="GO" id="GO:0005886">
    <property type="term" value="C:plasma membrane"/>
    <property type="evidence" value="ECO:0007669"/>
    <property type="project" value="UniProtKB-SubCell"/>
</dbReference>
<evidence type="ECO:0000313" key="10">
    <source>
        <dbReference type="EMBL" id="GFG76036.1"/>
    </source>
</evidence>
<keyword evidence="5 8" id="KW-1133">Transmembrane helix</keyword>
<comment type="subcellular location">
    <subcellularLocation>
        <location evidence="1">Cell membrane</location>
        <topology evidence="1">Multi-pass membrane protein</topology>
    </subcellularLocation>
</comment>
<feature type="transmembrane region" description="Helical" evidence="8">
    <location>
        <begin position="827"/>
        <end position="846"/>
    </location>
</feature>
<evidence type="ECO:0000256" key="1">
    <source>
        <dbReference type="ARBA" id="ARBA00004651"/>
    </source>
</evidence>
<keyword evidence="3" id="KW-1003">Cell membrane</keyword>
<evidence type="ECO:0000256" key="3">
    <source>
        <dbReference type="ARBA" id="ARBA00022475"/>
    </source>
</evidence>
<dbReference type="InterPro" id="IPR004707">
    <property type="entry name" value="MmpL_fam"/>
</dbReference>
<evidence type="ECO:0000256" key="7">
    <source>
        <dbReference type="SAM" id="MobiDB-lite"/>
    </source>
</evidence>
<feature type="transmembrane region" description="Helical" evidence="8">
    <location>
        <begin position="252"/>
        <end position="272"/>
    </location>
</feature>
<dbReference type="InterPro" id="IPR004869">
    <property type="entry name" value="MMPL_dom"/>
</dbReference>
<dbReference type="SUPFAM" id="SSF82866">
    <property type="entry name" value="Multidrug efflux transporter AcrB transmembrane domain"/>
    <property type="match status" value="2"/>
</dbReference>
<feature type="transmembrane region" description="Helical" evidence="8">
    <location>
        <begin position="328"/>
        <end position="351"/>
    </location>
</feature>
<proteinExistence type="inferred from homology"/>
<comment type="caution">
    <text evidence="10">The sequence shown here is derived from an EMBL/GenBank/DDBJ whole genome shotgun (WGS) entry which is preliminary data.</text>
</comment>
<dbReference type="PROSITE" id="PS50156">
    <property type="entry name" value="SSD"/>
    <property type="match status" value="1"/>
</dbReference>
<dbReference type="EMBL" id="BLKW01000004">
    <property type="protein sequence ID" value="GFG76036.1"/>
    <property type="molecule type" value="Genomic_DNA"/>
</dbReference>
<feature type="transmembrane region" description="Helical" evidence="8">
    <location>
        <begin position="20"/>
        <end position="41"/>
    </location>
</feature>
<feature type="transmembrane region" description="Helical" evidence="8">
    <location>
        <begin position="380"/>
        <end position="402"/>
    </location>
</feature>
<keyword evidence="4 8" id="KW-0812">Transmembrane</keyword>
<feature type="transmembrane region" description="Helical" evidence="8">
    <location>
        <begin position="195"/>
        <end position="214"/>
    </location>
</feature>
<feature type="transmembrane region" description="Helical" evidence="8">
    <location>
        <begin position="853"/>
        <end position="878"/>
    </location>
</feature>
<feature type="domain" description="SSD" evidence="9">
    <location>
        <begin position="221"/>
        <end position="350"/>
    </location>
</feature>
<feature type="region of interest" description="Disordered" evidence="7">
    <location>
        <begin position="994"/>
        <end position="1027"/>
    </location>
</feature>
<keyword evidence="6 8" id="KW-0472">Membrane</keyword>
<feature type="transmembrane region" description="Helical" evidence="8">
    <location>
        <begin position="221"/>
        <end position="246"/>
    </location>
</feature>
<dbReference type="NCBIfam" id="TIGR00833">
    <property type="entry name" value="actII"/>
    <property type="match status" value="1"/>
</dbReference>